<evidence type="ECO:0000256" key="8">
    <source>
        <dbReference type="ARBA" id="ARBA00022840"/>
    </source>
</evidence>
<comment type="caution">
    <text evidence="15">The sequence shown here is derived from an EMBL/GenBank/DDBJ whole genome shotgun (WGS) entry which is preliminary data.</text>
</comment>
<evidence type="ECO:0000256" key="4">
    <source>
        <dbReference type="ARBA" id="ARBA00013782"/>
    </source>
</evidence>
<dbReference type="InterPro" id="IPR002305">
    <property type="entry name" value="aa-tRNA-synth_Ic"/>
</dbReference>
<dbReference type="PANTHER" id="PTHR10055:SF1">
    <property type="entry name" value="TRYPTOPHAN--TRNA LIGASE, CYTOPLASMIC"/>
    <property type="match status" value="1"/>
</dbReference>
<dbReference type="EC" id="6.1.1.2" evidence="3"/>
<evidence type="ECO:0000313" key="15">
    <source>
        <dbReference type="EMBL" id="KAG5192156.1"/>
    </source>
</evidence>
<evidence type="ECO:0000256" key="7">
    <source>
        <dbReference type="ARBA" id="ARBA00022741"/>
    </source>
</evidence>
<dbReference type="NCBIfam" id="TIGR00233">
    <property type="entry name" value="trpS"/>
    <property type="match status" value="1"/>
</dbReference>
<dbReference type="GO" id="GO:0005737">
    <property type="term" value="C:cytoplasm"/>
    <property type="evidence" value="ECO:0007669"/>
    <property type="project" value="UniProtKB-SubCell"/>
</dbReference>
<dbReference type="PROSITE" id="PS00178">
    <property type="entry name" value="AA_TRNA_LIGASE_I"/>
    <property type="match status" value="1"/>
</dbReference>
<comment type="catalytic activity">
    <reaction evidence="12">
        <text>tRNA(Trp) + L-tryptophan + ATP = L-tryptophyl-tRNA(Trp) + AMP + diphosphate + H(+)</text>
        <dbReference type="Rhea" id="RHEA:24080"/>
        <dbReference type="Rhea" id="RHEA-COMP:9671"/>
        <dbReference type="Rhea" id="RHEA-COMP:9705"/>
        <dbReference type="ChEBI" id="CHEBI:15378"/>
        <dbReference type="ChEBI" id="CHEBI:30616"/>
        <dbReference type="ChEBI" id="CHEBI:33019"/>
        <dbReference type="ChEBI" id="CHEBI:57912"/>
        <dbReference type="ChEBI" id="CHEBI:78442"/>
        <dbReference type="ChEBI" id="CHEBI:78535"/>
        <dbReference type="ChEBI" id="CHEBI:456215"/>
        <dbReference type="EC" id="6.1.1.2"/>
    </reaction>
</comment>
<comment type="similarity">
    <text evidence="2 13">Belongs to the class-I aminoacyl-tRNA synthetase family.</text>
</comment>
<dbReference type="Pfam" id="PF00579">
    <property type="entry name" value="tRNA-synt_1b"/>
    <property type="match status" value="1"/>
</dbReference>
<dbReference type="SUPFAM" id="SSF55186">
    <property type="entry name" value="ThrRS/AlaRS common domain"/>
    <property type="match status" value="1"/>
</dbReference>
<dbReference type="Gene3D" id="3.40.50.620">
    <property type="entry name" value="HUPs"/>
    <property type="match status" value="1"/>
</dbReference>
<evidence type="ECO:0000256" key="14">
    <source>
        <dbReference type="SAM" id="MobiDB-lite"/>
    </source>
</evidence>
<evidence type="ECO:0000256" key="2">
    <source>
        <dbReference type="ARBA" id="ARBA00005594"/>
    </source>
</evidence>
<keyword evidence="9 13" id="KW-0648">Protein biosynthesis</keyword>
<reference evidence="15" key="1">
    <citation type="submission" date="2021-02" db="EMBL/GenBank/DDBJ databases">
        <title>First Annotated Genome of the Yellow-green Alga Tribonema minus.</title>
        <authorList>
            <person name="Mahan K.M."/>
        </authorList>
    </citation>
    <scope>NUCLEOTIDE SEQUENCE</scope>
    <source>
        <strain evidence="15">UTEX B ZZ1240</strain>
    </source>
</reference>
<evidence type="ECO:0000256" key="6">
    <source>
        <dbReference type="ARBA" id="ARBA00022598"/>
    </source>
</evidence>
<evidence type="ECO:0000256" key="10">
    <source>
        <dbReference type="ARBA" id="ARBA00023146"/>
    </source>
</evidence>
<evidence type="ECO:0000313" key="16">
    <source>
        <dbReference type="Proteomes" id="UP000664859"/>
    </source>
</evidence>
<evidence type="ECO:0000256" key="12">
    <source>
        <dbReference type="ARBA" id="ARBA00049929"/>
    </source>
</evidence>
<comment type="subcellular location">
    <subcellularLocation>
        <location evidence="1">Cytoplasm</location>
    </subcellularLocation>
</comment>
<dbReference type="Gene3D" id="3.30.54.20">
    <property type="match status" value="1"/>
</dbReference>
<dbReference type="CDD" id="cd00806">
    <property type="entry name" value="TrpRS_core"/>
    <property type="match status" value="1"/>
</dbReference>
<sequence>MAEDPRTPAMHTAMEIVKGALSAVLGFPLGRSTIGSKISEGDKGRITVQLASEEKPGPEAMLRVQEVINGIVEKDLSCHVFTMARAAADAAYGDAMYDKFEVPAEVTTLTLFYLEGLALHAAPHTYLPSTGGVGRIQITKERYMTAKRQLEVMFNVLPAAGASTTLPPPPPCPTCEPPPPEAVEPLRTSVPRLLEEENGTGGEQGGAPAAVAGGSGGGQVVTPWEVEADEEVDYNKLVVAFGSQLISEDMVARVERLTNRRAHRFLRRGLFFSHRDLNQLLDLYEKGEKFYLYTGRGPSSEALHLGHLVPFQFTQWLQEAFGVPLVIQLTDDEKFLFKSNLPLAETHRLARENARDIIACEFDPAKTFMFSDLDYIKELYPVVLQIQKFVTFNQTRGIFGFNDSTNIGCIAFPAVQAAPSFSVAFPKVLGKANMPCLIPCAIDQDAYFRMTRDVAPRLRYPKPALIHSKFFPGLQGPKGKMSASELGTAVFVTDTQKQVEQKVKSSFSGGQDTKEKQLELGANLSVDVAYQYLGFFLEDDDEYRQIGEDYAAGRLLTGQVKKRLVEVLWEVVGKHQRLRAAVTDEQLERFMSVRPLEY</sequence>
<dbReference type="GO" id="GO:0005524">
    <property type="term" value="F:ATP binding"/>
    <property type="evidence" value="ECO:0007669"/>
    <property type="project" value="UniProtKB-KW"/>
</dbReference>
<protein>
    <recommendedName>
        <fullName evidence="4">Tryptophan--tRNA ligase, cytoplasmic</fullName>
        <ecNumber evidence="3">6.1.1.2</ecNumber>
    </recommendedName>
    <alternativeName>
        <fullName evidence="11">Tryptophanyl-tRNA synthetase</fullName>
    </alternativeName>
</protein>
<gene>
    <name evidence="15" type="ORF">JKP88DRAFT_271224</name>
</gene>
<dbReference type="InterPro" id="IPR014729">
    <property type="entry name" value="Rossmann-like_a/b/a_fold"/>
</dbReference>
<name>A0A835ZE99_9STRA</name>
<dbReference type="FunFam" id="1.10.240.10:FF:000007">
    <property type="entry name" value="Tryptophan--tRNA ligase"/>
    <property type="match status" value="1"/>
</dbReference>
<proteinExistence type="inferred from homology"/>
<keyword evidence="6 13" id="KW-0436">Ligase</keyword>
<evidence type="ECO:0000256" key="11">
    <source>
        <dbReference type="ARBA" id="ARBA00030268"/>
    </source>
</evidence>
<evidence type="ECO:0000256" key="5">
    <source>
        <dbReference type="ARBA" id="ARBA00022490"/>
    </source>
</evidence>
<accession>A0A835ZE99</accession>
<dbReference type="AlphaFoldDB" id="A0A835ZE99"/>
<keyword evidence="8 13" id="KW-0067">ATP-binding</keyword>
<evidence type="ECO:0000256" key="1">
    <source>
        <dbReference type="ARBA" id="ARBA00004496"/>
    </source>
</evidence>
<dbReference type="Gene3D" id="1.10.240.10">
    <property type="entry name" value="Tyrosyl-Transfer RNA Synthetase"/>
    <property type="match status" value="1"/>
</dbReference>
<keyword evidence="16" id="KW-1185">Reference proteome</keyword>
<dbReference type="GO" id="GO:0006436">
    <property type="term" value="P:tryptophanyl-tRNA aminoacylation"/>
    <property type="evidence" value="ECO:0007669"/>
    <property type="project" value="InterPro"/>
</dbReference>
<dbReference type="OrthoDB" id="10261385at2759"/>
<keyword evidence="10 13" id="KW-0030">Aminoacyl-tRNA synthetase</keyword>
<keyword evidence="7 13" id="KW-0547">Nucleotide-binding</keyword>
<dbReference type="Proteomes" id="UP000664859">
    <property type="component" value="Unassembled WGS sequence"/>
</dbReference>
<dbReference type="InterPro" id="IPR001412">
    <property type="entry name" value="aa-tRNA-synth_I_CS"/>
</dbReference>
<dbReference type="PANTHER" id="PTHR10055">
    <property type="entry name" value="TRYPTOPHANYL-TRNA SYNTHETASE"/>
    <property type="match status" value="1"/>
</dbReference>
<evidence type="ECO:0000256" key="9">
    <source>
        <dbReference type="ARBA" id="ARBA00022917"/>
    </source>
</evidence>
<dbReference type="PRINTS" id="PR01039">
    <property type="entry name" value="TRNASYNTHTRP"/>
</dbReference>
<dbReference type="InterPro" id="IPR002306">
    <property type="entry name" value="Trp-tRNA-ligase"/>
</dbReference>
<dbReference type="InterPro" id="IPR018163">
    <property type="entry name" value="Thr/Ala-tRNA-synth_IIc_edit"/>
</dbReference>
<dbReference type="EMBL" id="JAFCMP010000010">
    <property type="protein sequence ID" value="KAG5192156.1"/>
    <property type="molecule type" value="Genomic_DNA"/>
</dbReference>
<evidence type="ECO:0000256" key="3">
    <source>
        <dbReference type="ARBA" id="ARBA00013161"/>
    </source>
</evidence>
<keyword evidence="5" id="KW-0963">Cytoplasm</keyword>
<dbReference type="FunFam" id="3.40.50.620:FF:000033">
    <property type="entry name" value="tryptophan--tRNA ligase, cytoplasmic"/>
    <property type="match status" value="1"/>
</dbReference>
<dbReference type="GO" id="GO:0004830">
    <property type="term" value="F:tryptophan-tRNA ligase activity"/>
    <property type="evidence" value="ECO:0007669"/>
    <property type="project" value="UniProtKB-EC"/>
</dbReference>
<organism evidence="15 16">
    <name type="scientific">Tribonema minus</name>
    <dbReference type="NCBI Taxonomy" id="303371"/>
    <lineage>
        <taxon>Eukaryota</taxon>
        <taxon>Sar</taxon>
        <taxon>Stramenopiles</taxon>
        <taxon>Ochrophyta</taxon>
        <taxon>PX clade</taxon>
        <taxon>Xanthophyceae</taxon>
        <taxon>Tribonematales</taxon>
        <taxon>Tribonemataceae</taxon>
        <taxon>Tribonema</taxon>
    </lineage>
</organism>
<evidence type="ECO:0000256" key="13">
    <source>
        <dbReference type="RuleBase" id="RU363036"/>
    </source>
</evidence>
<dbReference type="SUPFAM" id="SSF52374">
    <property type="entry name" value="Nucleotidylyl transferase"/>
    <property type="match status" value="1"/>
</dbReference>
<feature type="region of interest" description="Disordered" evidence="14">
    <location>
        <begin position="196"/>
        <end position="216"/>
    </location>
</feature>